<dbReference type="KEGG" id="mtab:MTABA_v1c02280"/>
<keyword evidence="2" id="KW-1133">Transmembrane helix</keyword>
<dbReference type="RefSeq" id="WP_167373318.1">
    <property type="nucleotide sequence ID" value="NZ_CP024969.1"/>
</dbReference>
<keyword evidence="2" id="KW-0472">Membrane</keyword>
<name>A0A2K8P3U4_9MOLU</name>
<evidence type="ECO:0000313" key="4">
    <source>
        <dbReference type="Proteomes" id="UP000232223"/>
    </source>
</evidence>
<dbReference type="AlphaFoldDB" id="A0A2K8P3U4"/>
<protein>
    <submittedName>
        <fullName evidence="3">Uncharacterized protein</fullName>
    </submittedName>
</protein>
<gene>
    <name evidence="3" type="ORF">MTABA_v1c02280</name>
</gene>
<accession>A0A2K8P3U4</accession>
<dbReference type="Proteomes" id="UP000232223">
    <property type="component" value="Chromosome"/>
</dbReference>
<keyword evidence="4" id="KW-1185">Reference proteome</keyword>
<evidence type="ECO:0000256" key="2">
    <source>
        <dbReference type="SAM" id="Phobius"/>
    </source>
</evidence>
<sequence length="451" mass="53413">MINVIFIFLYSFFGFNQIRLSTDNMLNYNVKRTIDKEIKYPTKIYSTNVNFIQNLSKDGHLWKSNYDYSFTVNLTDFNKYSFEHFNIKLNFEVIERIVDKNNFTHSIKNNVELSLYEEIVSKTVINQYSLEEIKSNKIISFQSLSVAHLRKEDDYKLKVLITNNHAENQNFKNINLFNERVFNINKIKISLIPKINYERIEKEVIKIEYDPTKAGIKVQEINDLLNYELVKLLDKAKINSNVFYYLFSGINLTNENFSILSSISNDLSYEFNVECTKSYFVEKDSFLKTLSPPLIKIKFVQKFNIKNVGFKKNIYVEDYSMVNKEFIISNFYSHSFLFDEIVTLSKINNQKWKIKVNQNYENYVSGEVDIDVILISNNWNDESNKEDIDSENPSLIDGEESNDDPEFKINKQSKYLKSIILFLISILMFSLILLPELFKKLKKKYWKNDKI</sequence>
<evidence type="ECO:0000256" key="1">
    <source>
        <dbReference type="SAM" id="MobiDB-lite"/>
    </source>
</evidence>
<dbReference type="EMBL" id="CP024969">
    <property type="protein sequence ID" value="ATZ21431.1"/>
    <property type="molecule type" value="Genomic_DNA"/>
</dbReference>
<keyword evidence="2" id="KW-0812">Transmembrane</keyword>
<feature type="region of interest" description="Disordered" evidence="1">
    <location>
        <begin position="384"/>
        <end position="403"/>
    </location>
</feature>
<reference evidence="3 4" key="1">
    <citation type="submission" date="2017-11" db="EMBL/GenBank/DDBJ databases">
        <title>Genome sequence of Mesoplasma tabanidae BARC 857 (ATCC 49584).</title>
        <authorList>
            <person name="Lo W.-S."/>
            <person name="Kuo C.-H."/>
        </authorList>
    </citation>
    <scope>NUCLEOTIDE SEQUENCE [LARGE SCALE GENOMIC DNA]</scope>
    <source>
        <strain evidence="3 4">BARC 857</strain>
    </source>
</reference>
<evidence type="ECO:0000313" key="3">
    <source>
        <dbReference type="EMBL" id="ATZ21431.1"/>
    </source>
</evidence>
<proteinExistence type="predicted"/>
<feature type="transmembrane region" description="Helical" evidence="2">
    <location>
        <begin position="415"/>
        <end position="434"/>
    </location>
</feature>
<organism evidence="3 4">
    <name type="scientific">Mesoplasma tabanidae</name>
    <dbReference type="NCBI Taxonomy" id="219745"/>
    <lineage>
        <taxon>Bacteria</taxon>
        <taxon>Bacillati</taxon>
        <taxon>Mycoplasmatota</taxon>
        <taxon>Mollicutes</taxon>
        <taxon>Entomoplasmatales</taxon>
        <taxon>Entomoplasmataceae</taxon>
        <taxon>Mesoplasma</taxon>
    </lineage>
</organism>